<sequence length="322" mass="36008">MPFHEVAPNIYLVALPLPFALNSVNCYLLRDEDGWTILDTGLHTRAGEAAWRETFEALKIEPVAIRQIVVTHYHPDHFGMAGWLQELTGAPVLMAPRERELAHLSWGLPVDQQDPIIPLLQAHGVPMSNVEPIEVALARLRAATQPMPTITPLEPGSTLMMGGRACEAIYAPGHSDSQLIFYAAEERLVFCGDQVLNKITPHIGVWPTSEPDPLGRYLRSLDDLIKLEVALALPGHKTLINNWPERISAIQSHHDLRLDAMRSAVSNTTATAYDVVGRVFPYDRFSPHEQRFALAETLAHLEYLVAQNELHRDQGMPIRYHA</sequence>
<dbReference type="Gene3D" id="1.10.10.10">
    <property type="entry name" value="Winged helix-like DNA-binding domain superfamily/Winged helix DNA-binding domain"/>
    <property type="match status" value="1"/>
</dbReference>
<evidence type="ECO:0000313" key="3">
    <source>
        <dbReference type="Proteomes" id="UP000220922"/>
    </source>
</evidence>
<dbReference type="SUPFAM" id="SSF56281">
    <property type="entry name" value="Metallo-hydrolase/oxidoreductase"/>
    <property type="match status" value="1"/>
</dbReference>
<proteinExistence type="predicted"/>
<dbReference type="InterPro" id="IPR036866">
    <property type="entry name" value="RibonucZ/Hydroxyglut_hydro"/>
</dbReference>
<dbReference type="CDD" id="cd07725">
    <property type="entry name" value="TTHA1429-like_MBL-fold"/>
    <property type="match status" value="1"/>
</dbReference>
<keyword evidence="2" id="KW-0378">Hydrolase</keyword>
<dbReference type="SMART" id="SM00849">
    <property type="entry name" value="Lactamase_B"/>
    <property type="match status" value="1"/>
</dbReference>
<dbReference type="InterPro" id="IPR048933">
    <property type="entry name" value="B_lactamase-like_C"/>
</dbReference>
<dbReference type="OrthoDB" id="9761531at2"/>
<dbReference type="EMBL" id="LYXE01000010">
    <property type="protein sequence ID" value="PDW01197.1"/>
    <property type="molecule type" value="Genomic_DNA"/>
</dbReference>
<comment type="caution">
    <text evidence="2">The sequence shown here is derived from an EMBL/GenBank/DDBJ whole genome shotgun (WGS) entry which is preliminary data.</text>
</comment>
<evidence type="ECO:0000313" key="2">
    <source>
        <dbReference type="EMBL" id="PDW01197.1"/>
    </source>
</evidence>
<keyword evidence="3" id="KW-1185">Reference proteome</keyword>
<gene>
    <name evidence="2" type="ORF">A9Q02_21125</name>
</gene>
<name>A0A2H3L3E4_9CHLR</name>
<dbReference type="Pfam" id="PF21221">
    <property type="entry name" value="B_lactamase-like_C"/>
    <property type="match status" value="1"/>
</dbReference>
<dbReference type="Gene3D" id="3.60.15.10">
    <property type="entry name" value="Ribonuclease Z/Hydroxyacylglutathione hydrolase-like"/>
    <property type="match status" value="1"/>
</dbReference>
<dbReference type="InterPro" id="IPR036388">
    <property type="entry name" value="WH-like_DNA-bd_sf"/>
</dbReference>
<dbReference type="AlphaFoldDB" id="A0A2H3L3E4"/>
<evidence type="ECO:0000259" key="1">
    <source>
        <dbReference type="SMART" id="SM00849"/>
    </source>
</evidence>
<accession>A0A2H3L3E4</accession>
<dbReference type="InterPro" id="IPR001279">
    <property type="entry name" value="Metallo-B-lactamas"/>
</dbReference>
<dbReference type="Pfam" id="PF00753">
    <property type="entry name" value="Lactamase_B"/>
    <property type="match status" value="1"/>
</dbReference>
<dbReference type="RefSeq" id="WP_097650460.1">
    <property type="nucleotide sequence ID" value="NZ_LYXE01000010.1"/>
</dbReference>
<organism evidence="2 3">
    <name type="scientific">Candidatus Chloroploca asiatica</name>
    <dbReference type="NCBI Taxonomy" id="1506545"/>
    <lineage>
        <taxon>Bacteria</taxon>
        <taxon>Bacillati</taxon>
        <taxon>Chloroflexota</taxon>
        <taxon>Chloroflexia</taxon>
        <taxon>Chloroflexales</taxon>
        <taxon>Chloroflexineae</taxon>
        <taxon>Oscillochloridaceae</taxon>
        <taxon>Candidatus Chloroploca</taxon>
    </lineage>
</organism>
<feature type="domain" description="Metallo-beta-lactamase" evidence="1">
    <location>
        <begin position="23"/>
        <end position="236"/>
    </location>
</feature>
<reference evidence="2 3" key="1">
    <citation type="submission" date="2016-05" db="EMBL/GenBank/DDBJ databases">
        <authorList>
            <person name="Lavstsen T."/>
            <person name="Jespersen J.S."/>
        </authorList>
    </citation>
    <scope>NUCLEOTIDE SEQUENCE [LARGE SCALE GENOMIC DNA]</scope>
    <source>
        <strain evidence="2 3">B7-9</strain>
    </source>
</reference>
<dbReference type="PANTHER" id="PTHR23131">
    <property type="entry name" value="ENDORIBONUCLEASE LACTB2"/>
    <property type="match status" value="1"/>
</dbReference>
<dbReference type="PANTHER" id="PTHR23131:SF4">
    <property type="entry name" value="METALLO-BETA-LACTAMASE SUPERFAMILY POTEIN"/>
    <property type="match status" value="1"/>
</dbReference>
<protein>
    <submittedName>
        <fullName evidence="2">MBL fold metallo-hydrolase</fullName>
    </submittedName>
</protein>
<dbReference type="InterPro" id="IPR050662">
    <property type="entry name" value="Sec-metab_biosynth-thioest"/>
</dbReference>
<dbReference type="Proteomes" id="UP000220922">
    <property type="component" value="Unassembled WGS sequence"/>
</dbReference>
<dbReference type="GO" id="GO:0016787">
    <property type="term" value="F:hydrolase activity"/>
    <property type="evidence" value="ECO:0007669"/>
    <property type="project" value="UniProtKB-KW"/>
</dbReference>